<accession>A0A0A9AQQ3</accession>
<name>A0A0A9AQQ3_ARUDO</name>
<dbReference type="EMBL" id="GBRH01246655">
    <property type="protein sequence ID" value="JAD51240.1"/>
    <property type="molecule type" value="Transcribed_RNA"/>
</dbReference>
<organism evidence="1">
    <name type="scientific">Arundo donax</name>
    <name type="common">Giant reed</name>
    <name type="synonym">Donax arundinaceus</name>
    <dbReference type="NCBI Taxonomy" id="35708"/>
    <lineage>
        <taxon>Eukaryota</taxon>
        <taxon>Viridiplantae</taxon>
        <taxon>Streptophyta</taxon>
        <taxon>Embryophyta</taxon>
        <taxon>Tracheophyta</taxon>
        <taxon>Spermatophyta</taxon>
        <taxon>Magnoliopsida</taxon>
        <taxon>Liliopsida</taxon>
        <taxon>Poales</taxon>
        <taxon>Poaceae</taxon>
        <taxon>PACMAD clade</taxon>
        <taxon>Arundinoideae</taxon>
        <taxon>Arundineae</taxon>
        <taxon>Arundo</taxon>
    </lineage>
</organism>
<reference evidence="1" key="2">
    <citation type="journal article" date="2015" name="Data Brief">
        <title>Shoot transcriptome of the giant reed, Arundo donax.</title>
        <authorList>
            <person name="Barrero R.A."/>
            <person name="Guerrero F.D."/>
            <person name="Moolhuijzen P."/>
            <person name="Goolsby J.A."/>
            <person name="Tidwell J."/>
            <person name="Bellgard S.E."/>
            <person name="Bellgard M.I."/>
        </authorList>
    </citation>
    <scope>NUCLEOTIDE SEQUENCE</scope>
    <source>
        <tissue evidence="1">Shoot tissue taken approximately 20 cm above the soil surface</tissue>
    </source>
</reference>
<evidence type="ECO:0000313" key="1">
    <source>
        <dbReference type="EMBL" id="JAD51240.1"/>
    </source>
</evidence>
<protein>
    <submittedName>
        <fullName evidence="1">Uncharacterized protein</fullName>
    </submittedName>
</protein>
<sequence length="30" mass="3498">MKGVAGWSRGEPGWRRTRPLRWRVAGRFGN</sequence>
<reference evidence="1" key="1">
    <citation type="submission" date="2014-09" db="EMBL/GenBank/DDBJ databases">
        <authorList>
            <person name="Magalhaes I.L.F."/>
            <person name="Oliveira U."/>
            <person name="Santos F.R."/>
            <person name="Vidigal T.H.D.A."/>
            <person name="Brescovit A.D."/>
            <person name="Santos A.J."/>
        </authorList>
    </citation>
    <scope>NUCLEOTIDE SEQUENCE</scope>
    <source>
        <tissue evidence="1">Shoot tissue taken approximately 20 cm above the soil surface</tissue>
    </source>
</reference>
<proteinExistence type="predicted"/>
<dbReference type="AlphaFoldDB" id="A0A0A9AQQ3"/>